<keyword evidence="2" id="KW-1185">Reference proteome</keyword>
<proteinExistence type="predicted"/>
<dbReference type="OMA" id="IPNWTSE"/>
<reference evidence="1 2" key="1">
    <citation type="journal article" date="2011" name="Cell">
        <title>Insight into structure and assembly of the nuclear pore complex by utilizing the genome of a eukaryotic thermophile.</title>
        <authorList>
            <person name="Amlacher S."/>
            <person name="Sarges P."/>
            <person name="Flemming D."/>
            <person name="van Noort V."/>
            <person name="Kunze R."/>
            <person name="Devos D.P."/>
            <person name="Arumugam M."/>
            <person name="Bork P."/>
            <person name="Hurt E."/>
        </authorList>
    </citation>
    <scope>NUCLEOTIDE SEQUENCE [LARGE SCALE GENOMIC DNA]</scope>
    <source>
        <strain evidence="2">DSM 1495 / CBS 144.50 / IMI 039719</strain>
    </source>
</reference>
<dbReference type="InterPro" id="IPR016084">
    <property type="entry name" value="Haem_Oase-like_multi-hlx"/>
</dbReference>
<gene>
    <name evidence="1" type="ORF">CTHT_0035710</name>
</gene>
<name>G0S707_CHATD</name>
<accession>G0S707</accession>
<dbReference type="KEGG" id="cthr:CTHT_0035710"/>
<dbReference type="SUPFAM" id="SSF48613">
    <property type="entry name" value="Heme oxygenase-like"/>
    <property type="match status" value="1"/>
</dbReference>
<dbReference type="InterPro" id="IPR053261">
    <property type="entry name" value="Polyketide-peptide_reg"/>
</dbReference>
<dbReference type="eggNOG" id="ENOG502QQ9D">
    <property type="taxonomic scope" value="Eukaryota"/>
</dbReference>
<dbReference type="Proteomes" id="UP000008066">
    <property type="component" value="Unassembled WGS sequence"/>
</dbReference>
<evidence type="ECO:0008006" key="3">
    <source>
        <dbReference type="Google" id="ProtNLM"/>
    </source>
</evidence>
<dbReference type="PANTHER" id="PTHR41813">
    <property type="entry name" value="REGULATOR PAB1642, PUTATIVE (AFU_ORTHOLOGUE AFUA_3G11955)-RELATED"/>
    <property type="match status" value="1"/>
</dbReference>
<dbReference type="GeneID" id="18257609"/>
<organism evidence="2">
    <name type="scientific">Chaetomium thermophilum (strain DSM 1495 / CBS 144.50 / IMI 039719)</name>
    <name type="common">Thermochaetoides thermophila</name>
    <dbReference type="NCBI Taxonomy" id="759272"/>
    <lineage>
        <taxon>Eukaryota</taxon>
        <taxon>Fungi</taxon>
        <taxon>Dikarya</taxon>
        <taxon>Ascomycota</taxon>
        <taxon>Pezizomycotina</taxon>
        <taxon>Sordariomycetes</taxon>
        <taxon>Sordariomycetidae</taxon>
        <taxon>Sordariales</taxon>
        <taxon>Chaetomiaceae</taxon>
        <taxon>Thermochaetoides</taxon>
    </lineage>
</organism>
<sequence>MACWSLTSHLLSSQPELYKAATRSDFLLAGAEGRLPKEILGKWLAADRLYIHSYIRAAGQLLSSLDFPTYVDPFGKEDAAWETQLADWLIEALVAIRREESFFIDISKRYGLSLEVLGPSSNDSVQQPTALERMQKIFADVTPHVSAHACGTSMSTPLLPWLEGAVTFWGTERVYLDAWSFAHAKAAERSRGSPADGHQDADGGALRKEFIPNWTSPEFVAFVERLGSIVDQAVQKVLDAAQAEVGKAEKIKSEILARVESRWRTLLEAERDFWPIMA</sequence>
<dbReference type="OrthoDB" id="37730at2759"/>
<dbReference type="EMBL" id="GL988041">
    <property type="protein sequence ID" value="EGS21705.1"/>
    <property type="molecule type" value="Genomic_DNA"/>
</dbReference>
<dbReference type="HOGENOM" id="CLU_055855_0_0_1"/>
<evidence type="ECO:0000313" key="1">
    <source>
        <dbReference type="EMBL" id="EGS21705.1"/>
    </source>
</evidence>
<dbReference type="CDD" id="cd19357">
    <property type="entry name" value="TenA_E_At3g16990-like"/>
    <property type="match status" value="1"/>
</dbReference>
<protein>
    <recommendedName>
        <fullName evidence="3">Thiaminase-2/PQQC domain-containing protein</fullName>
    </recommendedName>
</protein>
<dbReference type="AlphaFoldDB" id="G0S707"/>
<evidence type="ECO:0000313" key="2">
    <source>
        <dbReference type="Proteomes" id="UP000008066"/>
    </source>
</evidence>
<dbReference type="PANTHER" id="PTHR41813:SF2">
    <property type="entry name" value="REGULATOR PAB1642, PUTATIVE (AFU_ORTHOLOGUE AFUA_3G11955)-RELATED"/>
    <property type="match status" value="1"/>
</dbReference>
<dbReference type="RefSeq" id="XP_006694001.1">
    <property type="nucleotide sequence ID" value="XM_006693938.1"/>
</dbReference>
<dbReference type="Gene3D" id="1.20.910.10">
    <property type="entry name" value="Heme oxygenase-like"/>
    <property type="match status" value="1"/>
</dbReference>